<name>A0A7H4PNC8_9ENTR</name>
<comment type="caution">
    <text evidence="2">The sequence shown here is derived from an EMBL/GenBank/DDBJ whole genome shotgun (WGS) entry which is preliminary data.</text>
</comment>
<dbReference type="Pfam" id="PF01546">
    <property type="entry name" value="Peptidase_M20"/>
    <property type="match status" value="1"/>
</dbReference>
<organism evidence="2 3">
    <name type="scientific">Klebsiella michiganensis</name>
    <dbReference type="NCBI Taxonomy" id="1134687"/>
    <lineage>
        <taxon>Bacteria</taxon>
        <taxon>Pseudomonadati</taxon>
        <taxon>Pseudomonadota</taxon>
        <taxon>Gammaproteobacteria</taxon>
        <taxon>Enterobacterales</taxon>
        <taxon>Enterobacteriaceae</taxon>
        <taxon>Klebsiella/Raoultella group</taxon>
        <taxon>Klebsiella</taxon>
    </lineage>
</organism>
<reference evidence="2 3" key="1">
    <citation type="submission" date="2018-06" db="EMBL/GenBank/DDBJ databases">
        <authorList>
            <consortium name="Pathogen Informatics"/>
            <person name="Doyle S."/>
        </authorList>
    </citation>
    <scope>NUCLEOTIDE SEQUENCE [LARGE SCALE GENOMIC DNA]</scope>
    <source>
        <strain evidence="2 3">NCTC11685</strain>
    </source>
</reference>
<dbReference type="InterPro" id="IPR002933">
    <property type="entry name" value="Peptidase_M20"/>
</dbReference>
<dbReference type="InterPro" id="IPR017439">
    <property type="entry name" value="Amidohydrolase"/>
</dbReference>
<evidence type="ECO:0000313" key="3">
    <source>
        <dbReference type="Proteomes" id="UP000254863"/>
    </source>
</evidence>
<sequence>MASFSMKKPTTGGEDFSFYMQNIPGAFALLGSGNKEKGSDYAHHHGCFNIDEQVMKSGAELYAQYAWRYLQQNAF</sequence>
<dbReference type="SUPFAM" id="SSF53187">
    <property type="entry name" value="Zn-dependent exopeptidases"/>
    <property type="match status" value="1"/>
</dbReference>
<evidence type="ECO:0000313" key="2">
    <source>
        <dbReference type="EMBL" id="STW79901.1"/>
    </source>
</evidence>
<dbReference type="Gene3D" id="3.40.630.10">
    <property type="entry name" value="Zn peptidases"/>
    <property type="match status" value="1"/>
</dbReference>
<dbReference type="EC" id="3.-.-.-" evidence="2"/>
<proteinExistence type="predicted"/>
<dbReference type="Proteomes" id="UP000254863">
    <property type="component" value="Unassembled WGS sequence"/>
</dbReference>
<keyword evidence="1 2" id="KW-0378">Hydrolase</keyword>
<dbReference type="GO" id="GO:0016787">
    <property type="term" value="F:hydrolase activity"/>
    <property type="evidence" value="ECO:0007669"/>
    <property type="project" value="UniProtKB-KW"/>
</dbReference>
<dbReference type="PANTHER" id="PTHR11014:SF63">
    <property type="entry name" value="METALLOPEPTIDASE, PUTATIVE (AFU_ORTHOLOGUE AFUA_6G09600)-RELATED"/>
    <property type="match status" value="1"/>
</dbReference>
<protein>
    <submittedName>
        <fullName evidence="2">Peptidase subunit A</fullName>
        <ecNumber evidence="2">3.-.-.-</ecNumber>
    </submittedName>
</protein>
<dbReference type="PANTHER" id="PTHR11014">
    <property type="entry name" value="PEPTIDASE M20 FAMILY MEMBER"/>
    <property type="match status" value="1"/>
</dbReference>
<dbReference type="AlphaFoldDB" id="A0A7H4PNC8"/>
<evidence type="ECO:0000256" key="1">
    <source>
        <dbReference type="ARBA" id="ARBA00022801"/>
    </source>
</evidence>
<gene>
    <name evidence="2" type="primary">yxeP_8</name>
    <name evidence="2" type="ORF">NCTC11685_07249</name>
</gene>
<dbReference type="EMBL" id="UGMS01000004">
    <property type="protein sequence ID" value="STW79901.1"/>
    <property type="molecule type" value="Genomic_DNA"/>
</dbReference>
<accession>A0A7H4PNC8</accession>